<organism evidence="1">
    <name type="scientific">freshwater metagenome</name>
    <dbReference type="NCBI Taxonomy" id="449393"/>
    <lineage>
        <taxon>unclassified sequences</taxon>
        <taxon>metagenomes</taxon>
        <taxon>ecological metagenomes</taxon>
    </lineage>
</organism>
<evidence type="ECO:0000313" key="3">
    <source>
        <dbReference type="EMBL" id="CAB5159730.1"/>
    </source>
</evidence>
<proteinExistence type="predicted"/>
<dbReference type="EMBL" id="CAEZYE010000054">
    <property type="protein sequence ID" value="CAB4715347.1"/>
    <property type="molecule type" value="Genomic_DNA"/>
</dbReference>
<gene>
    <name evidence="1" type="ORF">UFOPK2655_00987</name>
    <name evidence="2" type="ORF">UFOPK3667_00846</name>
    <name evidence="3" type="ORF">UFOPK4444_01209</name>
</gene>
<sequence>MLGKFNLVKTSWSVTGLAGKVAVVGVATIIGIANVVGSAGASLNAIASNTTPQAINSGTLSLILSPGAFGASTSAGFDTYANKMRPLDSFSRFVTYTTGADMGIASPTLAVTATGDAIMRDATYGLRVWVQRCTTAWATDGTCGGLRSDLFGVSGTPVAISTLATATAITSFNLAASGVNYLKYTISLPTKTETNTNGTISGFGAEGTIQGKAAALTWTLTADQSATTVDTNA</sequence>
<reference evidence="1" key="1">
    <citation type="submission" date="2020-05" db="EMBL/GenBank/DDBJ databases">
        <authorList>
            <person name="Chiriac C."/>
            <person name="Salcher M."/>
            <person name="Ghai R."/>
            <person name="Kavagutti S V."/>
        </authorList>
    </citation>
    <scope>NUCLEOTIDE SEQUENCE</scope>
</reference>
<evidence type="ECO:0000313" key="2">
    <source>
        <dbReference type="EMBL" id="CAB4923491.1"/>
    </source>
</evidence>
<protein>
    <submittedName>
        <fullName evidence="1">Unannotated protein</fullName>
    </submittedName>
</protein>
<evidence type="ECO:0000313" key="1">
    <source>
        <dbReference type="EMBL" id="CAB4715347.1"/>
    </source>
</evidence>
<name>A0A6J6QV35_9ZZZZ</name>
<dbReference type="EMBL" id="CAFBRZ010000087">
    <property type="protein sequence ID" value="CAB5159730.1"/>
    <property type="molecule type" value="Genomic_DNA"/>
</dbReference>
<accession>A0A6J6QV35</accession>
<dbReference type="AlphaFoldDB" id="A0A6J6QV35"/>
<dbReference type="EMBL" id="CAFBMU010000008">
    <property type="protein sequence ID" value="CAB4923491.1"/>
    <property type="molecule type" value="Genomic_DNA"/>
</dbReference>